<dbReference type="EMBL" id="DS231726">
    <property type="protein sequence ID" value="KNB18428.1"/>
    <property type="molecule type" value="Genomic_DNA"/>
</dbReference>
<dbReference type="VEuPathDB" id="FungiDB:FOXG_22230"/>
<dbReference type="GeneID" id="28962936"/>
<proteinExistence type="predicted"/>
<reference evidence="1" key="2">
    <citation type="journal article" date="2010" name="Nature">
        <title>Comparative genomics reveals mobile pathogenicity chromosomes in Fusarium.</title>
        <authorList>
            <person name="Ma L.J."/>
            <person name="van der Does H.C."/>
            <person name="Borkovich K.A."/>
            <person name="Coleman J.J."/>
            <person name="Daboussi M.J."/>
            <person name="Di Pietro A."/>
            <person name="Dufresne M."/>
            <person name="Freitag M."/>
            <person name="Grabherr M."/>
            <person name="Henrissat B."/>
            <person name="Houterman P.M."/>
            <person name="Kang S."/>
            <person name="Shim W.B."/>
            <person name="Woloshuk C."/>
            <person name="Xie X."/>
            <person name="Xu J.R."/>
            <person name="Antoniw J."/>
            <person name="Baker S.E."/>
            <person name="Bluhm B.H."/>
            <person name="Breakspear A."/>
            <person name="Brown D.W."/>
            <person name="Butchko R.A."/>
            <person name="Chapman S."/>
            <person name="Coulson R."/>
            <person name="Coutinho P.M."/>
            <person name="Danchin E.G."/>
            <person name="Diener A."/>
            <person name="Gale L.R."/>
            <person name="Gardiner D.M."/>
            <person name="Goff S."/>
            <person name="Hammond-Kosack K.E."/>
            <person name="Hilburn K."/>
            <person name="Hua-Van A."/>
            <person name="Jonkers W."/>
            <person name="Kazan K."/>
            <person name="Kodira C.D."/>
            <person name="Koehrsen M."/>
            <person name="Kumar L."/>
            <person name="Lee Y.H."/>
            <person name="Li L."/>
            <person name="Manners J.M."/>
            <person name="Miranda-Saavedra D."/>
            <person name="Mukherjee M."/>
            <person name="Park G."/>
            <person name="Park J."/>
            <person name="Park S.Y."/>
            <person name="Proctor R.H."/>
            <person name="Regev A."/>
            <person name="Ruiz-Roldan M.C."/>
            <person name="Sain D."/>
            <person name="Sakthikumar S."/>
            <person name="Sykes S."/>
            <person name="Schwartz D.C."/>
            <person name="Turgeon B.G."/>
            <person name="Wapinski I."/>
            <person name="Yoder O."/>
            <person name="Young S."/>
            <person name="Zeng Q."/>
            <person name="Zhou S."/>
            <person name="Galagan J."/>
            <person name="Cuomo C.A."/>
            <person name="Kistler H.C."/>
            <person name="Rep M."/>
        </authorList>
    </citation>
    <scope>NUCLEOTIDE SEQUENCE [LARGE SCALE GENOMIC DNA]</scope>
    <source>
        <strain evidence="1">4287</strain>
    </source>
</reference>
<protein>
    <submittedName>
        <fullName evidence="1">Uncharacterized protein</fullName>
    </submittedName>
</protein>
<reference evidence="1" key="1">
    <citation type="submission" date="2007-04" db="EMBL/GenBank/DDBJ databases">
        <authorList>
            <consortium name="The Broad Institute Genome Sequencing Platform"/>
            <person name="Birren B."/>
            <person name="Lander E."/>
            <person name="Galagan J."/>
            <person name="Nusbaum C."/>
            <person name="Devon K."/>
            <person name="Ma L.-J."/>
            <person name="Jaffe D."/>
            <person name="Butler J."/>
            <person name="Alvarez P."/>
            <person name="Gnerre S."/>
            <person name="Grabherr M."/>
            <person name="Kleber M."/>
            <person name="Mauceli E."/>
            <person name="Brockman W."/>
            <person name="MacCallum I.A."/>
            <person name="Young S."/>
            <person name="LaButti K."/>
            <person name="DeCaprio D."/>
            <person name="Crawford M."/>
            <person name="Koehrsen M."/>
            <person name="Engels R."/>
            <person name="Montgomery P."/>
            <person name="Pearson M."/>
            <person name="Howarth C."/>
            <person name="Larson L."/>
            <person name="White J."/>
            <person name="O'Leary S."/>
            <person name="Kodira C."/>
            <person name="Zeng Q."/>
            <person name="Yandava C."/>
            <person name="Alvarado L."/>
            <person name="Kistler C."/>
            <person name="Shim W.-B."/>
            <person name="Kang S."/>
            <person name="Woloshuk C."/>
        </authorList>
    </citation>
    <scope>NUCLEOTIDE SEQUENCE</scope>
    <source>
        <strain evidence="1">4287</strain>
    </source>
</reference>
<evidence type="ECO:0000313" key="2">
    <source>
        <dbReference type="Proteomes" id="UP000009097"/>
    </source>
</evidence>
<evidence type="ECO:0000313" key="1">
    <source>
        <dbReference type="EMBL" id="KNB18428.1"/>
    </source>
</evidence>
<dbReference type="RefSeq" id="XP_018256473.1">
    <property type="nucleotide sequence ID" value="XM_018402629.1"/>
</dbReference>
<accession>A0A0J9W6B5</accession>
<name>A0A0J9W6B5_FUSO4</name>
<dbReference type="KEGG" id="fox:FOXG_22230"/>
<dbReference type="AlphaFoldDB" id="A0A0J9W6B5"/>
<gene>
    <name evidence="1" type="ORF">FOXG_22230</name>
</gene>
<sequence>MELVPETAFKPHALNPTLLNNTGGIITEAPGIPQYGDLITVNSISLGHTVNPALVHATASTGTITANPSSCLKEDDEWRMLTKDCENVPAEVKAKSPRHVINAFGLSRCDIEST</sequence>
<organism evidence="1 2">
    <name type="scientific">Fusarium oxysporum f. sp. lycopersici (strain 4287 / CBS 123668 / FGSC 9935 / NRRL 34936)</name>
    <name type="common">Fusarium vascular wilt of tomato</name>
    <dbReference type="NCBI Taxonomy" id="426428"/>
    <lineage>
        <taxon>Eukaryota</taxon>
        <taxon>Fungi</taxon>
        <taxon>Dikarya</taxon>
        <taxon>Ascomycota</taxon>
        <taxon>Pezizomycotina</taxon>
        <taxon>Sordariomycetes</taxon>
        <taxon>Hypocreomycetidae</taxon>
        <taxon>Hypocreales</taxon>
        <taxon>Nectriaceae</taxon>
        <taxon>Fusarium</taxon>
        <taxon>Fusarium oxysporum species complex</taxon>
    </lineage>
</organism>
<dbReference type="OrthoDB" id="4977880at2759"/>
<dbReference type="Proteomes" id="UP000009097">
    <property type="component" value="Unassembled WGS sequence"/>
</dbReference>